<name>A0A0E9PQS4_ANGAN</name>
<evidence type="ECO:0000313" key="1">
    <source>
        <dbReference type="EMBL" id="JAH06213.1"/>
    </source>
</evidence>
<reference evidence="1" key="1">
    <citation type="submission" date="2014-11" db="EMBL/GenBank/DDBJ databases">
        <authorList>
            <person name="Amaro Gonzalez C."/>
        </authorList>
    </citation>
    <scope>NUCLEOTIDE SEQUENCE</scope>
</reference>
<proteinExistence type="predicted"/>
<dbReference type="EMBL" id="GBXM01102364">
    <property type="protein sequence ID" value="JAH06213.1"/>
    <property type="molecule type" value="Transcribed_RNA"/>
</dbReference>
<protein>
    <submittedName>
        <fullName evidence="1">Uncharacterized protein</fullName>
    </submittedName>
</protein>
<accession>A0A0E9PQS4</accession>
<dbReference type="AlphaFoldDB" id="A0A0E9PQS4"/>
<organism evidence="1">
    <name type="scientific">Anguilla anguilla</name>
    <name type="common">European freshwater eel</name>
    <name type="synonym">Muraena anguilla</name>
    <dbReference type="NCBI Taxonomy" id="7936"/>
    <lineage>
        <taxon>Eukaryota</taxon>
        <taxon>Metazoa</taxon>
        <taxon>Chordata</taxon>
        <taxon>Craniata</taxon>
        <taxon>Vertebrata</taxon>
        <taxon>Euteleostomi</taxon>
        <taxon>Actinopterygii</taxon>
        <taxon>Neopterygii</taxon>
        <taxon>Teleostei</taxon>
        <taxon>Anguilliformes</taxon>
        <taxon>Anguillidae</taxon>
        <taxon>Anguilla</taxon>
    </lineage>
</organism>
<sequence>MYDEQKATSTYISYRRLYRKNSSIKSDQDT</sequence>
<reference evidence="1" key="2">
    <citation type="journal article" date="2015" name="Fish Shellfish Immunol.">
        <title>Early steps in the European eel (Anguilla anguilla)-Vibrio vulnificus interaction in the gills: Role of the RtxA13 toxin.</title>
        <authorList>
            <person name="Callol A."/>
            <person name="Pajuelo D."/>
            <person name="Ebbesson L."/>
            <person name="Teles M."/>
            <person name="MacKenzie S."/>
            <person name="Amaro C."/>
        </authorList>
    </citation>
    <scope>NUCLEOTIDE SEQUENCE</scope>
</reference>